<proteinExistence type="predicted"/>
<feature type="compositionally biased region" description="Basic and acidic residues" evidence="1">
    <location>
        <begin position="536"/>
        <end position="548"/>
    </location>
</feature>
<dbReference type="GO" id="GO:0003729">
    <property type="term" value="F:mRNA binding"/>
    <property type="evidence" value="ECO:0007669"/>
    <property type="project" value="TreeGrafter"/>
</dbReference>
<dbReference type="OrthoDB" id="48651at2759"/>
<sequence>MSKKKTCGSTMTLKDFHGGSIPSDLPLPSAPGVIARPADRPGFDRQSSWGNPMVGRSDHRLRPSSSGSIRSLDDNKTPFLTSTANIGRNFDEDERKPLDGGASAPRRTVNDDSSIGVSIRSDHRADVGKFSGQPSLGPVVPHMGGSGGRSYSARVVEGGHSGAGGSSRPNAWGVKKETRVVSDAGPSLWSGQSTVSKFAQASALDQISSGRWQTKPVQNQVDVEVIRSSDSPNSLNGRESDSYGGGVNISCEREYNDTTLVRQVERGLAIEDGIRGGFKEMPGVERVHSPVQNSVLFTNEGQPAHPDGKYGGPLLQQPPEVSERPKLKLLPRTKPLDVQEPSSVDCRQGFQQPIDTGHSDRIHGNASHVKPRPSSSEANQGKPGVSGNEAAGHQVVERPKLNLKPRSQPADNVVGNTQRERKAVFGGARPREMILKERGVHDVVNSHDEAQGPSGTKNDSPRAEVAAPAYGNTSRQGERIDNLSIDQRTGRGHEKRDQRGDIQRADVQRKNWRNENWRSGRDTEKHQQERQTSPETWRKPVEQPKPSDTDNSGLRFGKAVSAVDLAQAFSRSVSGPKPVDQLSGQRGLPAQKGLPVRSQVPFSRLTSSPRPQINGY</sequence>
<organism evidence="2 3">
    <name type="scientific">Chenopodium quinoa</name>
    <name type="common">Quinoa</name>
    <dbReference type="NCBI Taxonomy" id="63459"/>
    <lineage>
        <taxon>Eukaryota</taxon>
        <taxon>Viridiplantae</taxon>
        <taxon>Streptophyta</taxon>
        <taxon>Embryophyta</taxon>
        <taxon>Tracheophyta</taxon>
        <taxon>Spermatophyta</taxon>
        <taxon>Magnoliopsida</taxon>
        <taxon>eudicotyledons</taxon>
        <taxon>Gunneridae</taxon>
        <taxon>Pentapetalae</taxon>
        <taxon>Caryophyllales</taxon>
        <taxon>Chenopodiaceae</taxon>
        <taxon>Chenopodioideae</taxon>
        <taxon>Atripliceae</taxon>
        <taxon>Chenopodium</taxon>
    </lineage>
</organism>
<feature type="compositionally biased region" description="Polar residues" evidence="1">
    <location>
        <begin position="228"/>
        <end position="237"/>
    </location>
</feature>
<dbReference type="RefSeq" id="XP_021726261.1">
    <property type="nucleotide sequence ID" value="XM_021870569.1"/>
</dbReference>
<feature type="compositionally biased region" description="Basic and acidic residues" evidence="1">
    <location>
        <begin position="418"/>
        <end position="450"/>
    </location>
</feature>
<keyword evidence="3" id="KW-1185">Reference proteome</keyword>
<dbReference type="GO" id="GO:0003743">
    <property type="term" value="F:translation initiation factor activity"/>
    <property type="evidence" value="ECO:0007669"/>
    <property type="project" value="InterPro"/>
</dbReference>
<dbReference type="Proteomes" id="UP000596660">
    <property type="component" value="Unplaced"/>
</dbReference>
<feature type="compositionally biased region" description="Basic and acidic residues" evidence="1">
    <location>
        <begin position="89"/>
        <end position="98"/>
    </location>
</feature>
<feature type="region of interest" description="Disordered" evidence="1">
    <location>
        <begin position="1"/>
        <end position="185"/>
    </location>
</feature>
<evidence type="ECO:0000256" key="1">
    <source>
        <dbReference type="SAM" id="MobiDB-lite"/>
    </source>
</evidence>
<dbReference type="InterPro" id="IPR010433">
    <property type="entry name" value="EIF-4B_pln"/>
</dbReference>
<protein>
    <submittedName>
        <fullName evidence="2">Uncharacterized protein</fullName>
    </submittedName>
</protein>
<feature type="region of interest" description="Disordered" evidence="1">
    <location>
        <begin position="298"/>
        <end position="556"/>
    </location>
</feature>
<reference evidence="2" key="2">
    <citation type="submission" date="2021-03" db="UniProtKB">
        <authorList>
            <consortium name="EnsemblPlants"/>
        </authorList>
    </citation>
    <scope>IDENTIFICATION</scope>
</reference>
<dbReference type="PANTHER" id="PTHR32091">
    <property type="entry name" value="EUKARYOTIC TRANSLATION INITIATION FACTOR 4B"/>
    <property type="match status" value="1"/>
</dbReference>
<feature type="region of interest" description="Disordered" evidence="1">
    <location>
        <begin position="570"/>
        <end position="616"/>
    </location>
</feature>
<feature type="compositionally biased region" description="Basic and acidic residues" evidence="1">
    <location>
        <begin position="488"/>
        <end position="529"/>
    </location>
</feature>
<accession>A0A803LKX9</accession>
<dbReference type="EnsemblPlants" id="AUR62014626-RA">
    <property type="protein sequence ID" value="AUR62014626-RA:cds"/>
    <property type="gene ID" value="AUR62014626"/>
</dbReference>
<evidence type="ECO:0000313" key="3">
    <source>
        <dbReference type="Proteomes" id="UP000596660"/>
    </source>
</evidence>
<feature type="compositionally biased region" description="Polar residues" evidence="1">
    <location>
        <begin position="600"/>
        <end position="616"/>
    </location>
</feature>
<dbReference type="AlphaFoldDB" id="A0A803LKX9"/>
<reference evidence="2" key="1">
    <citation type="journal article" date="2017" name="Nature">
        <title>The genome of Chenopodium quinoa.</title>
        <authorList>
            <person name="Jarvis D.E."/>
            <person name="Ho Y.S."/>
            <person name="Lightfoot D.J."/>
            <person name="Schmoeckel S.M."/>
            <person name="Li B."/>
            <person name="Borm T.J.A."/>
            <person name="Ohyanagi H."/>
            <person name="Mineta K."/>
            <person name="Michell C.T."/>
            <person name="Saber N."/>
            <person name="Kharbatia N.M."/>
            <person name="Rupper R.R."/>
            <person name="Sharp A.R."/>
            <person name="Dally N."/>
            <person name="Boughton B.A."/>
            <person name="Woo Y.H."/>
            <person name="Gao G."/>
            <person name="Schijlen E.G.W.M."/>
            <person name="Guo X."/>
            <person name="Momin A.A."/>
            <person name="Negrao S."/>
            <person name="Al-Babili S."/>
            <person name="Gehring C."/>
            <person name="Roessner U."/>
            <person name="Jung C."/>
            <person name="Murphy K."/>
            <person name="Arold S.T."/>
            <person name="Gojobori T."/>
            <person name="van der Linden C.G."/>
            <person name="van Loo E.N."/>
            <person name="Jellen E.N."/>
            <person name="Maughan P.J."/>
            <person name="Tester M."/>
        </authorList>
    </citation>
    <scope>NUCLEOTIDE SEQUENCE [LARGE SCALE GENOMIC DNA]</scope>
    <source>
        <strain evidence="2">cv. PI 614886</strain>
    </source>
</reference>
<dbReference type="KEGG" id="cqi:110693458"/>
<dbReference type="PANTHER" id="PTHR32091:SF4">
    <property type="entry name" value="OS07G0546100 PROTEIN"/>
    <property type="match status" value="1"/>
</dbReference>
<dbReference type="GeneID" id="110693458"/>
<gene>
    <name evidence="2" type="primary">LOC110693458</name>
</gene>
<dbReference type="OMA" id="TPRHQIN"/>
<name>A0A803LKX9_CHEQI</name>
<feature type="region of interest" description="Disordered" evidence="1">
    <location>
        <begin position="227"/>
        <end position="246"/>
    </location>
</feature>
<evidence type="ECO:0000313" key="2">
    <source>
        <dbReference type="EnsemblPlants" id="AUR62014626-RA:cds"/>
    </source>
</evidence>
<dbReference type="Gramene" id="AUR62014626-RA">
    <property type="protein sequence ID" value="AUR62014626-RA:cds"/>
    <property type="gene ID" value="AUR62014626"/>
</dbReference>